<dbReference type="Pfam" id="PF00459">
    <property type="entry name" value="Inositol_P"/>
    <property type="match status" value="1"/>
</dbReference>
<protein>
    <recommendedName>
        <fullName evidence="9">Inositol-1-monophosphatase</fullName>
        <ecNumber evidence="9">3.1.3.25</ecNumber>
    </recommendedName>
</protein>
<evidence type="ECO:0000256" key="7">
    <source>
        <dbReference type="ARBA" id="ARBA00022842"/>
    </source>
</evidence>
<evidence type="ECO:0000256" key="3">
    <source>
        <dbReference type="ARBA" id="ARBA00009759"/>
    </source>
</evidence>
<dbReference type="GO" id="GO:0008934">
    <property type="term" value="F:inositol monophosphate 1-phosphatase activity"/>
    <property type="evidence" value="ECO:0007669"/>
    <property type="project" value="InterPro"/>
</dbReference>
<evidence type="ECO:0000256" key="2">
    <source>
        <dbReference type="ARBA" id="ARBA00001946"/>
    </source>
</evidence>
<dbReference type="Gene3D" id="3.30.540.10">
    <property type="entry name" value="Fructose-1,6-Bisphosphatase, subunit A, domain 1"/>
    <property type="match status" value="1"/>
</dbReference>
<dbReference type="KEGG" id="tol:TOL_3353"/>
<dbReference type="CDD" id="cd01639">
    <property type="entry name" value="IMPase"/>
    <property type="match status" value="1"/>
</dbReference>
<evidence type="ECO:0000313" key="10">
    <source>
        <dbReference type="EMBL" id="CCU73743.1"/>
    </source>
</evidence>
<dbReference type="PANTHER" id="PTHR20854">
    <property type="entry name" value="INOSITOL MONOPHOSPHATASE"/>
    <property type="match status" value="1"/>
</dbReference>
<dbReference type="EMBL" id="HF680312">
    <property type="protein sequence ID" value="CCU73743.1"/>
    <property type="molecule type" value="Genomic_DNA"/>
</dbReference>
<feature type="binding site" evidence="8">
    <location>
        <position position="66"/>
    </location>
    <ligand>
        <name>Mg(2+)</name>
        <dbReference type="ChEBI" id="CHEBI:18420"/>
        <label>1</label>
        <note>catalytic</note>
    </ligand>
</feature>
<keyword evidence="11" id="KW-1185">Reference proteome</keyword>
<dbReference type="PROSITE" id="PS00629">
    <property type="entry name" value="IMP_1"/>
    <property type="match status" value="1"/>
</dbReference>
<keyword evidence="6" id="KW-0805">Transcription regulation</keyword>
<dbReference type="GO" id="GO:0007165">
    <property type="term" value="P:signal transduction"/>
    <property type="evidence" value="ECO:0007669"/>
    <property type="project" value="TreeGrafter"/>
</dbReference>
<dbReference type="eggNOG" id="COG0483">
    <property type="taxonomic scope" value="Bacteria"/>
</dbReference>
<comment type="similarity">
    <text evidence="3 9">Belongs to the inositol monophosphatase superfamily.</text>
</comment>
<dbReference type="InterPro" id="IPR000760">
    <property type="entry name" value="Inositol_monophosphatase-like"/>
</dbReference>
<evidence type="ECO:0000256" key="6">
    <source>
        <dbReference type="ARBA" id="ARBA00022814"/>
    </source>
</evidence>
<dbReference type="InterPro" id="IPR033942">
    <property type="entry name" value="IMPase"/>
</dbReference>
<comment type="catalytic activity">
    <reaction evidence="1 9">
        <text>a myo-inositol phosphate + H2O = myo-inositol + phosphate</text>
        <dbReference type="Rhea" id="RHEA:24056"/>
        <dbReference type="ChEBI" id="CHEBI:15377"/>
        <dbReference type="ChEBI" id="CHEBI:17268"/>
        <dbReference type="ChEBI" id="CHEBI:43474"/>
        <dbReference type="ChEBI" id="CHEBI:84139"/>
        <dbReference type="EC" id="3.1.3.25"/>
    </reaction>
</comment>
<keyword evidence="4 8" id="KW-0479">Metal-binding</keyword>
<evidence type="ECO:0000256" key="9">
    <source>
        <dbReference type="RuleBase" id="RU364068"/>
    </source>
</evidence>
<dbReference type="FunFam" id="3.30.540.10:FF:000003">
    <property type="entry name" value="Inositol-1-monophosphatase"/>
    <property type="match status" value="1"/>
</dbReference>
<dbReference type="GeneID" id="79178069"/>
<dbReference type="PROSITE" id="PS00630">
    <property type="entry name" value="IMP_2"/>
    <property type="match status" value="1"/>
</dbReference>
<name>M5DWB3_9GAMM</name>
<dbReference type="AlphaFoldDB" id="M5DWB3"/>
<evidence type="ECO:0000256" key="5">
    <source>
        <dbReference type="ARBA" id="ARBA00022801"/>
    </source>
</evidence>
<dbReference type="Gene3D" id="3.40.190.80">
    <property type="match status" value="1"/>
</dbReference>
<feature type="binding site" evidence="8">
    <location>
        <position position="83"/>
    </location>
    <ligand>
        <name>Mg(2+)</name>
        <dbReference type="ChEBI" id="CHEBI:18420"/>
        <label>1</label>
        <note>catalytic</note>
    </ligand>
</feature>
<keyword evidence="6" id="KW-0889">Transcription antitermination</keyword>
<dbReference type="GO" id="GO:0031564">
    <property type="term" value="P:transcription antitermination"/>
    <property type="evidence" value="ECO:0007669"/>
    <property type="project" value="UniProtKB-KW"/>
</dbReference>
<dbReference type="HOGENOM" id="CLU_044118_0_1_6"/>
<comment type="cofactor">
    <cofactor evidence="2 8 9">
        <name>Mg(2+)</name>
        <dbReference type="ChEBI" id="CHEBI:18420"/>
    </cofactor>
</comment>
<dbReference type="SUPFAM" id="SSF56655">
    <property type="entry name" value="Carbohydrate phosphatase"/>
    <property type="match status" value="1"/>
</dbReference>
<dbReference type="Proteomes" id="UP000011866">
    <property type="component" value="Chromosome"/>
</dbReference>
<dbReference type="EC" id="3.1.3.25" evidence="9"/>
<dbReference type="InterPro" id="IPR020583">
    <property type="entry name" value="Inositol_monoP_metal-BS"/>
</dbReference>
<dbReference type="GO" id="GO:0006020">
    <property type="term" value="P:inositol metabolic process"/>
    <property type="evidence" value="ECO:0007669"/>
    <property type="project" value="TreeGrafter"/>
</dbReference>
<reference evidence="10 11" key="1">
    <citation type="journal article" date="2013" name="Genome Announc.">
        <title>Genome Sequence of Thalassolituus oleivorans MIL-1 (DSM 14913T).</title>
        <authorList>
            <person name="Golyshin P.N."/>
            <person name="Werner J."/>
            <person name="Chernikova T.N."/>
            <person name="Tran H."/>
            <person name="Ferrer M."/>
            <person name="Yakimov M.M."/>
            <person name="Teeling H."/>
            <person name="Golyshina O.V."/>
        </authorList>
    </citation>
    <scope>NUCLEOTIDE SEQUENCE [LARGE SCALE GENOMIC DNA]</scope>
    <source>
        <strain evidence="10 11">MIL-1</strain>
    </source>
</reference>
<feature type="binding site" evidence="8">
    <location>
        <position position="209"/>
    </location>
    <ligand>
        <name>Mg(2+)</name>
        <dbReference type="ChEBI" id="CHEBI:18420"/>
        <label>1</label>
        <note>catalytic</note>
    </ligand>
</feature>
<gene>
    <name evidence="10" type="ORF">TOL_3353</name>
</gene>
<sequence length="284" mass="31003">MHITNVLTLALRLATDAGNLISQQRPRLSVEFKGGTELVTQADVAADELICRGIRQVYPDHQILSEELNPDGGTDAEHLWIIDPIDGTVNYAHHHPQVAISIAYYHKGKAKVAVVHNPFMQETFHAIAGKGARLNDHPIRCSTKSELGRALVATGFPYVKDDLPRLMRRLNSVLTRCADVRRLGSAALDICWLACGRMDAYYETVKPWDFAAAQLIARESGATVGHIYPLPAGANPEIYSENLLMSAPALFLPLQKLLQAADQESVIPPSTTPVPPQFASAQGS</sequence>
<accession>M5DWB3</accession>
<keyword evidence="7 8" id="KW-0460">Magnesium</keyword>
<dbReference type="RefSeq" id="WP_015488446.1">
    <property type="nucleotide sequence ID" value="NC_020888.1"/>
</dbReference>
<keyword evidence="5 9" id="KW-0378">Hydrolase</keyword>
<dbReference type="GO" id="GO:0046872">
    <property type="term" value="F:metal ion binding"/>
    <property type="evidence" value="ECO:0007669"/>
    <property type="project" value="UniProtKB-KW"/>
</dbReference>
<evidence type="ECO:0000256" key="8">
    <source>
        <dbReference type="PIRSR" id="PIRSR600760-2"/>
    </source>
</evidence>
<feature type="binding site" evidence="8">
    <location>
        <position position="85"/>
    </location>
    <ligand>
        <name>Mg(2+)</name>
        <dbReference type="ChEBI" id="CHEBI:18420"/>
        <label>1</label>
        <note>catalytic</note>
    </ligand>
</feature>
<proteinExistence type="inferred from homology"/>
<dbReference type="GO" id="GO:0046854">
    <property type="term" value="P:phosphatidylinositol phosphate biosynthetic process"/>
    <property type="evidence" value="ECO:0007669"/>
    <property type="project" value="InterPro"/>
</dbReference>
<evidence type="ECO:0000256" key="4">
    <source>
        <dbReference type="ARBA" id="ARBA00022723"/>
    </source>
</evidence>
<dbReference type="PANTHER" id="PTHR20854:SF4">
    <property type="entry name" value="INOSITOL-1-MONOPHOSPHATASE-RELATED"/>
    <property type="match status" value="1"/>
</dbReference>
<evidence type="ECO:0000313" key="11">
    <source>
        <dbReference type="Proteomes" id="UP000011866"/>
    </source>
</evidence>
<dbReference type="STRING" id="187493.CN03_16645"/>
<keyword evidence="6" id="KW-0804">Transcription</keyword>
<organism evidence="10 11">
    <name type="scientific">Thalassolituus oleivorans MIL-1</name>
    <dbReference type="NCBI Taxonomy" id="1298593"/>
    <lineage>
        <taxon>Bacteria</taxon>
        <taxon>Pseudomonadati</taxon>
        <taxon>Pseudomonadota</taxon>
        <taxon>Gammaproteobacteria</taxon>
        <taxon>Oceanospirillales</taxon>
        <taxon>Oceanospirillaceae</taxon>
        <taxon>Thalassolituus</taxon>
    </lineage>
</organism>
<feature type="binding site" evidence="8">
    <location>
        <position position="86"/>
    </location>
    <ligand>
        <name>Mg(2+)</name>
        <dbReference type="ChEBI" id="CHEBI:18420"/>
        <label>1</label>
        <note>catalytic</note>
    </ligand>
</feature>
<dbReference type="InterPro" id="IPR020550">
    <property type="entry name" value="Inositol_monophosphatase_CS"/>
</dbReference>
<evidence type="ECO:0000256" key="1">
    <source>
        <dbReference type="ARBA" id="ARBA00001033"/>
    </source>
</evidence>
<dbReference type="PRINTS" id="PR00377">
    <property type="entry name" value="IMPHPHTASES"/>
</dbReference>